<keyword evidence="7 8" id="KW-0472">Membrane</keyword>
<dbReference type="InterPro" id="IPR027417">
    <property type="entry name" value="P-loop_NTPase"/>
</dbReference>
<evidence type="ECO:0000256" key="3">
    <source>
        <dbReference type="ARBA" id="ARBA00022692"/>
    </source>
</evidence>
<sequence length="980" mass="108271">MAPPAEQAGEMSIEVFSASTAAAWVTALVGISTLFAVNFLLRGKTAAVAEGDRRKREKYTELMAVVRQDVEAKEAAAKAEDKEEAEDLPEAERIFELLWDDVKEAPTTSYGIPPENEDVKFMESLLRRFLAKELADDVEKTREATSKPIAELENGEYFSGEKLKEKIEFCEQVQKSLGKSFVDAEKLKEARDVVRLMASVQRKNLKSLLQLMYPILPLLLVAVPAQMIAEGLQSIYYMVARWALVGEAAARGEDDVAVWHLIDLALGHLAIWFFEFITRTYSMRAQMTFLKNLRTGVMRALLQQDFEYFDKNPAGALQERLNRDAEKLGGNIIELPRDILGKVTCISLATYQVASVCPRKMFILAMLPLPLAAFMQHKLQKVIGSFDSRGRKLAEEAASSTAEVLKEIRTVRQFATERRETTRFGHAELMRAEVTETAAVITGAFDYLFGVVIVSGMIFTIYLGVGQVKAGQMSPSVLFDISIKLNHWVVFRIMDLIRLSPQVRLALEPLGRLCQLLQSAPKIEESGRLRPLEVASAAELDAVMAKCETAASADGDKRGLECEQTVLCEVLALGDGGPPLPKGTVLMAVEFGGGIAYRAVFGKKWLMEQNLAFPLTLLFSPKKVPARFKGAIEFDNVHFRYPTDLRKSVLDGLSFNIEPGRKIALVGEAGCGKSSTMGLLTRLYDPVEGAIRIDGIDLRELNVHHLRSRVVIVDQKPVLFAASVRDNITYGLNRDVPDEEVISALRDASLWEGENGIKGKPDQILTRLGSGGISLSGGQTQRVSIARVMIRNPDVILLDEATSALDNKNEKIVQKALDKLARKGSALVIAHRLTTIKDADRIVVMRQGRVAEQGTHEELLKISIVREQNDQGEQDVVAGIYRFLWELQFHVEDVEEVPLITDALRQISSTVTPAQPEGEENGEPEVPAKTPSAWLKVRKAKGKLLAASSVRALFDIVRDTPCVTPTGKPAPLDLLRASTA</sequence>
<feature type="transmembrane region" description="Helical" evidence="8">
    <location>
        <begin position="211"/>
        <end position="237"/>
    </location>
</feature>
<feature type="transmembrane region" description="Helical" evidence="8">
    <location>
        <begin position="447"/>
        <end position="465"/>
    </location>
</feature>
<dbReference type="InterPro" id="IPR011527">
    <property type="entry name" value="ABC1_TM_dom"/>
</dbReference>
<dbReference type="CDD" id="cd07346">
    <property type="entry name" value="ABC_6TM_exporters"/>
    <property type="match status" value="1"/>
</dbReference>
<evidence type="ECO:0000256" key="8">
    <source>
        <dbReference type="SAM" id="Phobius"/>
    </source>
</evidence>
<evidence type="ECO:0000259" key="9">
    <source>
        <dbReference type="PROSITE" id="PS50893"/>
    </source>
</evidence>
<dbReference type="AlphaFoldDB" id="A0A7S4QJ93"/>
<dbReference type="Pfam" id="PF00005">
    <property type="entry name" value="ABC_tran"/>
    <property type="match status" value="1"/>
</dbReference>
<dbReference type="InterPro" id="IPR003593">
    <property type="entry name" value="AAA+_ATPase"/>
</dbReference>
<dbReference type="SMART" id="SM00382">
    <property type="entry name" value="AAA"/>
    <property type="match status" value="1"/>
</dbReference>
<dbReference type="InterPro" id="IPR003439">
    <property type="entry name" value="ABC_transporter-like_ATP-bd"/>
</dbReference>
<reference evidence="11" key="1">
    <citation type="submission" date="2021-01" db="EMBL/GenBank/DDBJ databases">
        <authorList>
            <person name="Corre E."/>
            <person name="Pelletier E."/>
            <person name="Niang G."/>
            <person name="Scheremetjew M."/>
            <person name="Finn R."/>
            <person name="Kale V."/>
            <person name="Holt S."/>
            <person name="Cochrane G."/>
            <person name="Meng A."/>
            <person name="Brown T."/>
            <person name="Cohen L."/>
        </authorList>
    </citation>
    <scope>NUCLEOTIDE SEQUENCE</scope>
    <source>
        <strain evidence="11">CCMP3105</strain>
    </source>
</reference>
<dbReference type="PANTHER" id="PTHR43394">
    <property type="entry name" value="ATP-DEPENDENT PERMEASE MDL1, MITOCHONDRIAL"/>
    <property type="match status" value="1"/>
</dbReference>
<keyword evidence="2" id="KW-0813">Transport</keyword>
<keyword evidence="6 8" id="KW-1133">Transmembrane helix</keyword>
<evidence type="ECO:0000313" key="11">
    <source>
        <dbReference type="EMBL" id="CAE4585403.1"/>
    </source>
</evidence>
<proteinExistence type="predicted"/>
<protein>
    <recommendedName>
        <fullName evidence="12">ABC transporter</fullName>
    </recommendedName>
</protein>
<dbReference type="PANTHER" id="PTHR43394:SF1">
    <property type="entry name" value="ATP-BINDING CASSETTE SUB-FAMILY B MEMBER 10, MITOCHONDRIAL"/>
    <property type="match status" value="1"/>
</dbReference>
<feature type="domain" description="ABC transporter" evidence="9">
    <location>
        <begin position="632"/>
        <end position="872"/>
    </location>
</feature>
<evidence type="ECO:0000256" key="7">
    <source>
        <dbReference type="ARBA" id="ARBA00023136"/>
    </source>
</evidence>
<dbReference type="GO" id="GO:0005524">
    <property type="term" value="F:ATP binding"/>
    <property type="evidence" value="ECO:0007669"/>
    <property type="project" value="UniProtKB-KW"/>
</dbReference>
<dbReference type="PROSITE" id="PS50893">
    <property type="entry name" value="ABC_TRANSPORTER_2"/>
    <property type="match status" value="1"/>
</dbReference>
<dbReference type="SUPFAM" id="SSF90123">
    <property type="entry name" value="ABC transporter transmembrane region"/>
    <property type="match status" value="1"/>
</dbReference>
<feature type="transmembrane region" description="Helical" evidence="8">
    <location>
        <begin position="257"/>
        <end position="277"/>
    </location>
</feature>
<dbReference type="InterPro" id="IPR039421">
    <property type="entry name" value="Type_1_exporter"/>
</dbReference>
<evidence type="ECO:0008006" key="12">
    <source>
        <dbReference type="Google" id="ProtNLM"/>
    </source>
</evidence>
<dbReference type="Pfam" id="PF00664">
    <property type="entry name" value="ABC_membrane"/>
    <property type="match status" value="1"/>
</dbReference>
<evidence type="ECO:0000256" key="2">
    <source>
        <dbReference type="ARBA" id="ARBA00022448"/>
    </source>
</evidence>
<keyword evidence="4" id="KW-0547">Nucleotide-binding</keyword>
<dbReference type="GO" id="GO:0016887">
    <property type="term" value="F:ATP hydrolysis activity"/>
    <property type="evidence" value="ECO:0007669"/>
    <property type="project" value="InterPro"/>
</dbReference>
<accession>A0A7S4QJ93</accession>
<dbReference type="EMBL" id="HBNR01031276">
    <property type="protein sequence ID" value="CAE4585403.1"/>
    <property type="molecule type" value="Transcribed_RNA"/>
</dbReference>
<evidence type="ECO:0000256" key="4">
    <source>
        <dbReference type="ARBA" id="ARBA00022741"/>
    </source>
</evidence>
<evidence type="ECO:0000256" key="5">
    <source>
        <dbReference type="ARBA" id="ARBA00022840"/>
    </source>
</evidence>
<evidence type="ECO:0000256" key="1">
    <source>
        <dbReference type="ARBA" id="ARBA00004141"/>
    </source>
</evidence>
<dbReference type="GO" id="GO:0015421">
    <property type="term" value="F:ABC-type oligopeptide transporter activity"/>
    <property type="evidence" value="ECO:0007669"/>
    <property type="project" value="TreeGrafter"/>
</dbReference>
<feature type="domain" description="ABC transmembrane type-1" evidence="10">
    <location>
        <begin position="269"/>
        <end position="479"/>
    </location>
</feature>
<evidence type="ECO:0000256" key="6">
    <source>
        <dbReference type="ARBA" id="ARBA00022989"/>
    </source>
</evidence>
<dbReference type="PROSITE" id="PS50929">
    <property type="entry name" value="ABC_TM1F"/>
    <property type="match status" value="1"/>
</dbReference>
<keyword evidence="3 8" id="KW-0812">Transmembrane</keyword>
<dbReference type="InterPro" id="IPR036640">
    <property type="entry name" value="ABC1_TM_sf"/>
</dbReference>
<evidence type="ECO:0000259" key="10">
    <source>
        <dbReference type="PROSITE" id="PS50929"/>
    </source>
</evidence>
<dbReference type="FunFam" id="3.40.50.300:FF:000967">
    <property type="entry name" value="ABC multidrug transporter mdr4"/>
    <property type="match status" value="1"/>
</dbReference>
<dbReference type="Gene3D" id="1.20.1560.10">
    <property type="entry name" value="ABC transporter type 1, transmembrane domain"/>
    <property type="match status" value="1"/>
</dbReference>
<organism evidence="11">
    <name type="scientific">Alexandrium monilatum</name>
    <dbReference type="NCBI Taxonomy" id="311494"/>
    <lineage>
        <taxon>Eukaryota</taxon>
        <taxon>Sar</taxon>
        <taxon>Alveolata</taxon>
        <taxon>Dinophyceae</taxon>
        <taxon>Gonyaulacales</taxon>
        <taxon>Pyrocystaceae</taxon>
        <taxon>Alexandrium</taxon>
    </lineage>
</organism>
<dbReference type="Gene3D" id="3.40.50.300">
    <property type="entry name" value="P-loop containing nucleotide triphosphate hydrolases"/>
    <property type="match status" value="1"/>
</dbReference>
<feature type="transmembrane region" description="Helical" evidence="8">
    <location>
        <begin position="21"/>
        <end position="41"/>
    </location>
</feature>
<keyword evidence="5" id="KW-0067">ATP-binding</keyword>
<name>A0A7S4QJ93_9DINO</name>
<dbReference type="GO" id="GO:0016020">
    <property type="term" value="C:membrane"/>
    <property type="evidence" value="ECO:0007669"/>
    <property type="project" value="UniProtKB-SubCell"/>
</dbReference>
<gene>
    <name evidence="11" type="ORF">AMON00008_LOCUS21357</name>
</gene>
<comment type="subcellular location">
    <subcellularLocation>
        <location evidence="1">Membrane</location>
        <topology evidence="1">Multi-pass membrane protein</topology>
    </subcellularLocation>
</comment>
<dbReference type="SUPFAM" id="SSF52540">
    <property type="entry name" value="P-loop containing nucleoside triphosphate hydrolases"/>
    <property type="match status" value="1"/>
</dbReference>